<dbReference type="SUPFAM" id="SSF46689">
    <property type="entry name" value="Homeodomain-like"/>
    <property type="match status" value="2"/>
</dbReference>
<name>A0AAV8UBL4_9ROSI</name>
<dbReference type="PANTHER" id="PTHR44042">
    <property type="entry name" value="DUPLICATED HOMEODOMAIN-LIKE SUPERFAMILY PROTEIN-RELATED"/>
    <property type="match status" value="1"/>
</dbReference>
<sequence length="290" mass="32928">MNEGLAIISPGSYLQNSNWLFQESRSSRWTPDENKQFENALALFDKDTPDRWVKVANMIPGKTVGDVMKQYRQLEADVSDIEAGLIPIPGYSNDSFTLEWISSQDIGGPRQYFSPSGKRATGRGSSEQERKKGVPWTEEEHRQFLLGLQKYGKGDWRNISRYFVTTRTPTQVASHAQKYFIRQSTGGKDKRRSSIHDITTVTLPDTKSASPEANKPTSPNHSLATIRLQRTKKGLFDWEQQSEEAGGTVYNPENDKLFMTSYGYKLQEQNLWNCSGLPYNLIWRDAGDAT</sequence>
<dbReference type="NCBIfam" id="TIGR01557">
    <property type="entry name" value="myb_SHAQKYF"/>
    <property type="match status" value="1"/>
</dbReference>
<evidence type="ECO:0000256" key="1">
    <source>
        <dbReference type="ARBA" id="ARBA00004123"/>
    </source>
</evidence>
<keyword evidence="5" id="KW-0539">Nucleus</keyword>
<dbReference type="Gene3D" id="1.10.10.60">
    <property type="entry name" value="Homeodomain-like"/>
    <property type="match status" value="2"/>
</dbReference>
<dbReference type="InterPro" id="IPR017884">
    <property type="entry name" value="SANT_dom"/>
</dbReference>
<organism evidence="10 11">
    <name type="scientific">Erythroxylum novogranatense</name>
    <dbReference type="NCBI Taxonomy" id="1862640"/>
    <lineage>
        <taxon>Eukaryota</taxon>
        <taxon>Viridiplantae</taxon>
        <taxon>Streptophyta</taxon>
        <taxon>Embryophyta</taxon>
        <taxon>Tracheophyta</taxon>
        <taxon>Spermatophyta</taxon>
        <taxon>Magnoliopsida</taxon>
        <taxon>eudicotyledons</taxon>
        <taxon>Gunneridae</taxon>
        <taxon>Pentapetalae</taxon>
        <taxon>rosids</taxon>
        <taxon>fabids</taxon>
        <taxon>Malpighiales</taxon>
        <taxon>Erythroxylaceae</taxon>
        <taxon>Erythroxylum</taxon>
    </lineage>
</organism>
<dbReference type="EMBL" id="JAIWQS010000008">
    <property type="protein sequence ID" value="KAJ8899854.1"/>
    <property type="molecule type" value="Genomic_DNA"/>
</dbReference>
<feature type="domain" description="Myb-like" evidence="7">
    <location>
        <begin position="21"/>
        <end position="75"/>
    </location>
</feature>
<evidence type="ECO:0000313" key="11">
    <source>
        <dbReference type="Proteomes" id="UP001159364"/>
    </source>
</evidence>
<dbReference type="PROSITE" id="PS51293">
    <property type="entry name" value="SANT"/>
    <property type="match status" value="2"/>
</dbReference>
<reference evidence="10 11" key="1">
    <citation type="submission" date="2021-09" db="EMBL/GenBank/DDBJ databases">
        <title>Genomic insights and catalytic innovation underlie evolution of tropane alkaloids biosynthesis.</title>
        <authorList>
            <person name="Wang Y.-J."/>
            <person name="Tian T."/>
            <person name="Huang J.-P."/>
            <person name="Huang S.-X."/>
        </authorList>
    </citation>
    <scope>NUCLEOTIDE SEQUENCE [LARGE SCALE GENOMIC DNA]</scope>
    <source>
        <strain evidence="10">KIB-2018</strain>
        <tissue evidence="10">Leaf</tissue>
    </source>
</reference>
<dbReference type="GO" id="GO:0005634">
    <property type="term" value="C:nucleus"/>
    <property type="evidence" value="ECO:0007669"/>
    <property type="project" value="UniProtKB-SubCell"/>
</dbReference>
<feature type="compositionally biased region" description="Polar residues" evidence="6">
    <location>
        <begin position="196"/>
        <end position="220"/>
    </location>
</feature>
<feature type="domain" description="SANT" evidence="8">
    <location>
        <begin position="24"/>
        <end position="74"/>
    </location>
</feature>
<dbReference type="FunFam" id="1.10.10.60:FF:000009">
    <property type="entry name" value="transcription factor MYB1R1"/>
    <property type="match status" value="1"/>
</dbReference>
<dbReference type="Pfam" id="PF00249">
    <property type="entry name" value="Myb_DNA-binding"/>
    <property type="match status" value="2"/>
</dbReference>
<comment type="subcellular location">
    <subcellularLocation>
        <location evidence="1">Nucleus</location>
    </subcellularLocation>
</comment>
<accession>A0AAV8UBL4</accession>
<evidence type="ECO:0000256" key="3">
    <source>
        <dbReference type="ARBA" id="ARBA00023125"/>
    </source>
</evidence>
<dbReference type="GO" id="GO:0003677">
    <property type="term" value="F:DNA binding"/>
    <property type="evidence" value="ECO:0007669"/>
    <property type="project" value="UniProtKB-KW"/>
</dbReference>
<evidence type="ECO:0000259" key="8">
    <source>
        <dbReference type="PROSITE" id="PS51293"/>
    </source>
</evidence>
<keyword evidence="11" id="KW-1185">Reference proteome</keyword>
<evidence type="ECO:0000259" key="9">
    <source>
        <dbReference type="PROSITE" id="PS51294"/>
    </source>
</evidence>
<dbReference type="FunFam" id="1.10.10.60:FF:000154">
    <property type="entry name" value="Transcription factor SRM1"/>
    <property type="match status" value="1"/>
</dbReference>
<keyword evidence="4" id="KW-0804">Transcription</keyword>
<feature type="domain" description="SANT" evidence="8">
    <location>
        <begin position="136"/>
        <end position="184"/>
    </location>
</feature>
<dbReference type="PROSITE" id="PS50090">
    <property type="entry name" value="MYB_LIKE"/>
    <property type="match status" value="2"/>
</dbReference>
<comment type="caution">
    <text evidence="10">The sequence shown here is derived from an EMBL/GenBank/DDBJ whole genome shotgun (WGS) entry which is preliminary data.</text>
</comment>
<dbReference type="CDD" id="cd00167">
    <property type="entry name" value="SANT"/>
    <property type="match status" value="2"/>
</dbReference>
<feature type="compositionally biased region" description="Basic and acidic residues" evidence="6">
    <location>
        <begin position="126"/>
        <end position="137"/>
    </location>
</feature>
<dbReference type="AlphaFoldDB" id="A0AAV8UBL4"/>
<keyword evidence="2" id="KW-0805">Transcription regulation</keyword>
<dbReference type="InterPro" id="IPR017930">
    <property type="entry name" value="Myb_dom"/>
</dbReference>
<evidence type="ECO:0000256" key="5">
    <source>
        <dbReference type="ARBA" id="ARBA00023242"/>
    </source>
</evidence>
<feature type="domain" description="HTH myb-type" evidence="9">
    <location>
        <begin position="128"/>
        <end position="184"/>
    </location>
</feature>
<gene>
    <name evidence="10" type="ORF">K2173_019557</name>
</gene>
<evidence type="ECO:0000259" key="7">
    <source>
        <dbReference type="PROSITE" id="PS50090"/>
    </source>
</evidence>
<feature type="region of interest" description="Disordered" evidence="6">
    <location>
        <begin position="109"/>
        <end position="137"/>
    </location>
</feature>
<proteinExistence type="predicted"/>
<evidence type="ECO:0000256" key="4">
    <source>
        <dbReference type="ARBA" id="ARBA00023163"/>
    </source>
</evidence>
<dbReference type="PANTHER" id="PTHR44042:SF58">
    <property type="entry name" value="DUPLICATED HOMEODOMAIN-LIKE SUPERFAMILY PROTEIN"/>
    <property type="match status" value="1"/>
</dbReference>
<dbReference type="PROSITE" id="PS51294">
    <property type="entry name" value="HTH_MYB"/>
    <property type="match status" value="1"/>
</dbReference>
<evidence type="ECO:0000313" key="10">
    <source>
        <dbReference type="EMBL" id="KAJ8899854.1"/>
    </source>
</evidence>
<dbReference type="Proteomes" id="UP001159364">
    <property type="component" value="Linkage Group LG08"/>
</dbReference>
<evidence type="ECO:0000256" key="6">
    <source>
        <dbReference type="SAM" id="MobiDB-lite"/>
    </source>
</evidence>
<feature type="region of interest" description="Disordered" evidence="6">
    <location>
        <begin position="183"/>
        <end position="220"/>
    </location>
</feature>
<keyword evidence="3" id="KW-0238">DNA-binding</keyword>
<feature type="domain" description="Myb-like" evidence="7">
    <location>
        <begin position="128"/>
        <end position="180"/>
    </location>
</feature>
<dbReference type="InterPro" id="IPR006447">
    <property type="entry name" value="Myb_dom_plants"/>
</dbReference>
<dbReference type="InterPro" id="IPR009057">
    <property type="entry name" value="Homeodomain-like_sf"/>
</dbReference>
<dbReference type="InterPro" id="IPR001005">
    <property type="entry name" value="SANT/Myb"/>
</dbReference>
<protein>
    <submittedName>
        <fullName evidence="10">Uncharacterized protein</fullName>
    </submittedName>
</protein>
<evidence type="ECO:0000256" key="2">
    <source>
        <dbReference type="ARBA" id="ARBA00023015"/>
    </source>
</evidence>
<dbReference type="SMART" id="SM00717">
    <property type="entry name" value="SANT"/>
    <property type="match status" value="2"/>
</dbReference>